<evidence type="ECO:0000256" key="4">
    <source>
        <dbReference type="PROSITE-ProRule" id="PRU00335"/>
    </source>
</evidence>
<keyword evidence="1" id="KW-0805">Transcription regulation</keyword>
<dbReference type="PANTHER" id="PTHR30055:SF234">
    <property type="entry name" value="HTH-TYPE TRANSCRIPTIONAL REGULATOR BETI"/>
    <property type="match status" value="1"/>
</dbReference>
<keyword evidence="2 4" id="KW-0238">DNA-binding</keyword>
<dbReference type="RefSeq" id="WP_101266443.1">
    <property type="nucleotide sequence ID" value="NZ_NWTK01000006.1"/>
</dbReference>
<dbReference type="PRINTS" id="PR00455">
    <property type="entry name" value="HTHTETR"/>
</dbReference>
<feature type="domain" description="HTH tetR-type" evidence="5">
    <location>
        <begin position="6"/>
        <end position="65"/>
    </location>
</feature>
<dbReference type="AlphaFoldDB" id="A0A2N3KU19"/>
<dbReference type="OrthoDB" id="9803547at2"/>
<evidence type="ECO:0000256" key="1">
    <source>
        <dbReference type="ARBA" id="ARBA00023015"/>
    </source>
</evidence>
<evidence type="ECO:0000256" key="3">
    <source>
        <dbReference type="ARBA" id="ARBA00023163"/>
    </source>
</evidence>
<dbReference type="GO" id="GO:0003700">
    <property type="term" value="F:DNA-binding transcription factor activity"/>
    <property type="evidence" value="ECO:0007669"/>
    <property type="project" value="TreeGrafter"/>
</dbReference>
<protein>
    <submittedName>
        <fullName evidence="6">TetR family transcriptional regulator</fullName>
    </submittedName>
</protein>
<dbReference type="SUPFAM" id="SSF48498">
    <property type="entry name" value="Tetracyclin repressor-like, C-terminal domain"/>
    <property type="match status" value="1"/>
</dbReference>
<dbReference type="InterPro" id="IPR050109">
    <property type="entry name" value="HTH-type_TetR-like_transc_reg"/>
</dbReference>
<comment type="caution">
    <text evidence="6">The sequence shown here is derived from an EMBL/GenBank/DDBJ whole genome shotgun (WGS) entry which is preliminary data.</text>
</comment>
<name>A0A2N3KU19_9PROT</name>
<dbReference type="Proteomes" id="UP000233597">
    <property type="component" value="Unassembled WGS sequence"/>
</dbReference>
<dbReference type="PANTHER" id="PTHR30055">
    <property type="entry name" value="HTH-TYPE TRANSCRIPTIONAL REGULATOR RUTR"/>
    <property type="match status" value="1"/>
</dbReference>
<sequence length="209" mass="22333">MRADAKKNYDHLLVIARDVITKQGVDASLRDIARKAGVGMGTLYRHFPTREDLLEALLRTRFDELTELARGYANNDKPDAMLIAWLHDIVAVTQNYSGVIAVMVAAIAAPDSALHASCVAMRAAGTQLLANAQQAGLARKDIDGTDLFALISALGWLGDQPALAPRAEHLFGVIAGAILTNPASIDALVKTLPPSSITPQDRNEATPET</sequence>
<dbReference type="Gene3D" id="1.10.357.10">
    <property type="entry name" value="Tetracycline Repressor, domain 2"/>
    <property type="match status" value="1"/>
</dbReference>
<evidence type="ECO:0000256" key="2">
    <source>
        <dbReference type="ARBA" id="ARBA00023125"/>
    </source>
</evidence>
<accession>A0A2N3KU19</accession>
<proteinExistence type="predicted"/>
<dbReference type="InterPro" id="IPR049445">
    <property type="entry name" value="TetR_SbtR-like_C"/>
</dbReference>
<gene>
    <name evidence="6" type="ORF">COO20_11010</name>
</gene>
<evidence type="ECO:0000313" key="6">
    <source>
        <dbReference type="EMBL" id="PKR54074.1"/>
    </source>
</evidence>
<dbReference type="InterPro" id="IPR001647">
    <property type="entry name" value="HTH_TetR"/>
</dbReference>
<dbReference type="Pfam" id="PF21597">
    <property type="entry name" value="TetR_C_43"/>
    <property type="match status" value="1"/>
</dbReference>
<dbReference type="InterPro" id="IPR009057">
    <property type="entry name" value="Homeodomain-like_sf"/>
</dbReference>
<dbReference type="Pfam" id="PF00440">
    <property type="entry name" value="TetR_N"/>
    <property type="match status" value="1"/>
</dbReference>
<feature type="DNA-binding region" description="H-T-H motif" evidence="4">
    <location>
        <begin position="28"/>
        <end position="47"/>
    </location>
</feature>
<organism evidence="6 7">
    <name type="scientific">Thalassospira marina</name>
    <dbReference type="NCBI Taxonomy" id="2048283"/>
    <lineage>
        <taxon>Bacteria</taxon>
        <taxon>Pseudomonadati</taxon>
        <taxon>Pseudomonadota</taxon>
        <taxon>Alphaproteobacteria</taxon>
        <taxon>Rhodospirillales</taxon>
        <taxon>Thalassospiraceae</taxon>
        <taxon>Thalassospira</taxon>
    </lineage>
</organism>
<dbReference type="InterPro" id="IPR036271">
    <property type="entry name" value="Tet_transcr_reg_TetR-rel_C_sf"/>
</dbReference>
<evidence type="ECO:0000313" key="7">
    <source>
        <dbReference type="Proteomes" id="UP000233597"/>
    </source>
</evidence>
<reference evidence="6 7" key="1">
    <citation type="submission" date="2017-09" db="EMBL/GenBank/DDBJ databases">
        <title>Biodiversity and function of Thalassospira species in the particle-attached aromatic-hydrocarbon-degrading consortia from the surface seawater of the South China Sea.</title>
        <authorList>
            <person name="Dong C."/>
            <person name="Liu R."/>
            <person name="Shao Z."/>
        </authorList>
    </citation>
    <scope>NUCLEOTIDE SEQUENCE [LARGE SCALE GENOMIC DNA]</scope>
    <source>
        <strain evidence="6 7">CSC1P2</strain>
    </source>
</reference>
<dbReference type="PROSITE" id="PS50977">
    <property type="entry name" value="HTH_TETR_2"/>
    <property type="match status" value="1"/>
</dbReference>
<evidence type="ECO:0000259" key="5">
    <source>
        <dbReference type="PROSITE" id="PS50977"/>
    </source>
</evidence>
<dbReference type="EMBL" id="NWTK01000006">
    <property type="protein sequence ID" value="PKR54074.1"/>
    <property type="molecule type" value="Genomic_DNA"/>
</dbReference>
<keyword evidence="3" id="KW-0804">Transcription</keyword>
<dbReference type="SUPFAM" id="SSF46689">
    <property type="entry name" value="Homeodomain-like"/>
    <property type="match status" value="1"/>
</dbReference>
<dbReference type="GO" id="GO:0000976">
    <property type="term" value="F:transcription cis-regulatory region binding"/>
    <property type="evidence" value="ECO:0007669"/>
    <property type="project" value="TreeGrafter"/>
</dbReference>